<reference evidence="2" key="2">
    <citation type="journal article" date="2015" name="Data Brief">
        <title>Shoot transcriptome of the giant reed, Arundo donax.</title>
        <authorList>
            <person name="Barrero R.A."/>
            <person name="Guerrero F.D."/>
            <person name="Moolhuijzen P."/>
            <person name="Goolsby J.A."/>
            <person name="Tidwell J."/>
            <person name="Bellgard S.E."/>
            <person name="Bellgard M.I."/>
        </authorList>
    </citation>
    <scope>NUCLEOTIDE SEQUENCE</scope>
    <source>
        <tissue evidence="2">Shoot tissue taken approximately 20 cm above the soil surface</tissue>
    </source>
</reference>
<dbReference type="InterPro" id="IPR022542">
    <property type="entry name" value="FOCAD/RST1_DUF3730"/>
</dbReference>
<reference evidence="2" key="1">
    <citation type="submission" date="2014-09" db="EMBL/GenBank/DDBJ databases">
        <authorList>
            <person name="Magalhaes I.L.F."/>
            <person name="Oliveira U."/>
            <person name="Santos F.R."/>
            <person name="Vidigal T.H.D.A."/>
            <person name="Brescovit A.D."/>
            <person name="Santos A.J."/>
        </authorList>
    </citation>
    <scope>NUCLEOTIDE SEQUENCE</scope>
    <source>
        <tissue evidence="2">Shoot tissue taken approximately 20 cm above the soil surface</tissue>
    </source>
</reference>
<protein>
    <recommendedName>
        <fullName evidence="1">DUF3730 domain-containing protein</fullName>
    </recommendedName>
</protein>
<dbReference type="PANTHER" id="PTHR16212:SF4">
    <property type="entry name" value="FOCADHESIN"/>
    <property type="match status" value="1"/>
</dbReference>
<accession>A0A0A9GX46</accession>
<proteinExistence type="predicted"/>
<evidence type="ECO:0000313" key="2">
    <source>
        <dbReference type="EMBL" id="JAE28099.1"/>
    </source>
</evidence>
<evidence type="ECO:0000259" key="1">
    <source>
        <dbReference type="Pfam" id="PF12530"/>
    </source>
</evidence>
<dbReference type="EMBL" id="GBRH01169797">
    <property type="protein sequence ID" value="JAE28099.1"/>
    <property type="molecule type" value="Transcribed_RNA"/>
</dbReference>
<feature type="domain" description="DUF3730" evidence="1">
    <location>
        <begin position="16"/>
        <end position="144"/>
    </location>
</feature>
<dbReference type="PANTHER" id="PTHR16212">
    <property type="entry name" value="FOCADHESIN FAMILY MEMBER"/>
    <property type="match status" value="1"/>
</dbReference>
<dbReference type="GO" id="GO:0060147">
    <property type="term" value="P:regulation of post-transcriptional gene silencing"/>
    <property type="evidence" value="ECO:0007669"/>
    <property type="project" value="InterPro"/>
</dbReference>
<organism evidence="2">
    <name type="scientific">Arundo donax</name>
    <name type="common">Giant reed</name>
    <name type="synonym">Donax arundinaceus</name>
    <dbReference type="NCBI Taxonomy" id="35708"/>
    <lineage>
        <taxon>Eukaryota</taxon>
        <taxon>Viridiplantae</taxon>
        <taxon>Streptophyta</taxon>
        <taxon>Embryophyta</taxon>
        <taxon>Tracheophyta</taxon>
        <taxon>Spermatophyta</taxon>
        <taxon>Magnoliopsida</taxon>
        <taxon>Liliopsida</taxon>
        <taxon>Poales</taxon>
        <taxon>Poaceae</taxon>
        <taxon>PACMAD clade</taxon>
        <taxon>Arundinoideae</taxon>
        <taxon>Arundineae</taxon>
        <taxon>Arundo</taxon>
    </lineage>
</organism>
<name>A0A0A9GX46_ARUDO</name>
<dbReference type="InterPro" id="IPR045163">
    <property type="entry name" value="Focadhesin/RST1"/>
</dbReference>
<dbReference type="AlphaFoldDB" id="A0A0A9GX46"/>
<dbReference type="Pfam" id="PF12530">
    <property type="entry name" value="DUF3730"/>
    <property type="match status" value="1"/>
</dbReference>
<sequence>MDITNAQKRHKSVILDPEIFSNFISDTEISISIATSIHDVCKKNPDRGVDLILSVSFCIESSDSVVQALGLESLSYLCEADVVDFYMAWKVILKDLLDYSVEPTVAHSLCALLRWGAMDAEAYSGISNNLIGILWNIGTSKKNNYEPLWIKALFV</sequence>